<dbReference type="InterPro" id="IPR051150">
    <property type="entry name" value="SWT21/TCAB1_mRNA_Telomere"/>
</dbReference>
<dbReference type="Proteomes" id="UP000002669">
    <property type="component" value="Unassembled WGS sequence"/>
</dbReference>
<dbReference type="VEuPathDB" id="FungiDB:MGYG_00011"/>
<evidence type="ECO:0000313" key="2">
    <source>
        <dbReference type="Proteomes" id="UP000002669"/>
    </source>
</evidence>
<gene>
    <name evidence="1" type="ORF">MGYG_00011</name>
</gene>
<evidence type="ECO:0000313" key="1">
    <source>
        <dbReference type="EMBL" id="EFQ96967.1"/>
    </source>
</evidence>
<dbReference type="Gene3D" id="2.130.10.10">
    <property type="entry name" value="YVTN repeat-like/Quinoprotein amine dehydrogenase"/>
    <property type="match status" value="2"/>
</dbReference>
<accession>E5R1X4</accession>
<dbReference type="InParanoid" id="E5R1X4"/>
<dbReference type="eggNOG" id="KOG2919">
    <property type="taxonomic scope" value="Eukaryota"/>
</dbReference>
<dbReference type="GeneID" id="10031259"/>
<keyword evidence="2" id="KW-1185">Reference proteome</keyword>
<dbReference type="PANTHER" id="PTHR13211">
    <property type="entry name" value="TELOMERASE CAJAL BODY PROTEIN 1"/>
    <property type="match status" value="1"/>
</dbReference>
<dbReference type="OrthoDB" id="239865at2759"/>
<dbReference type="HOGENOM" id="CLU_022731_0_0_1"/>
<dbReference type="SUPFAM" id="SSF50978">
    <property type="entry name" value="WD40 repeat-like"/>
    <property type="match status" value="1"/>
</dbReference>
<sequence>MEGATQRPSIDDAPRVKCVACSDSEDGLIAAQRSVGNGLHESLASNYFKSAQWSPDGTTIITNSADNHLRSFILPPDLLEGRDRPHVLQPYHAIPSKEPIYSVAIYPFYELQDPSTTCLLSGVRDHPIRLNSALYPSLLGSYSLISPTTEAFITPHSLIYPSTLGGTHFLAGSDSMICLFDISRPGKEGPVSRLPTIPSKRRKLVGGGVGMKGIISAMSIDAGGSRILAAGTFTRQVGLYGDNGAGDTIATFSIADTVADKVIGGNGVTQVLWSPCGRYLYVLERKSDGALVYDIRVTGRLVGWLKGRGAATNQRLDAGLIRINESSELWAGGIDGVVRMWKHPCHAGLAGLRPTWEEKLHHGKFDPITSAAVHPAGGILATCSGQKQYASFSDDNANEVVSVGRTGCQIDNSLKIWELT</sequence>
<dbReference type="OMA" id="IRTWILP"/>
<protein>
    <submittedName>
        <fullName evidence="1">WD repeat-containing protein 79</fullName>
    </submittedName>
</protein>
<name>E5R1X4_ARTGP</name>
<dbReference type="RefSeq" id="XP_003175919.1">
    <property type="nucleotide sequence ID" value="XM_003175871.1"/>
</dbReference>
<dbReference type="PANTHER" id="PTHR13211:SF0">
    <property type="entry name" value="TELOMERASE CAJAL BODY PROTEIN 1"/>
    <property type="match status" value="1"/>
</dbReference>
<dbReference type="STRING" id="535722.E5R1X4"/>
<organism evidence="2">
    <name type="scientific">Arthroderma gypseum (strain ATCC MYA-4604 / CBS 118893)</name>
    <name type="common">Microsporum gypseum</name>
    <dbReference type="NCBI Taxonomy" id="535722"/>
    <lineage>
        <taxon>Eukaryota</taxon>
        <taxon>Fungi</taxon>
        <taxon>Dikarya</taxon>
        <taxon>Ascomycota</taxon>
        <taxon>Pezizomycotina</taxon>
        <taxon>Eurotiomycetes</taxon>
        <taxon>Eurotiomycetidae</taxon>
        <taxon>Onygenales</taxon>
        <taxon>Arthrodermataceae</taxon>
        <taxon>Nannizzia</taxon>
    </lineage>
</organism>
<reference evidence="2" key="1">
    <citation type="journal article" date="2012" name="MBio">
        <title>Comparative genome analysis of Trichophyton rubrum and related dermatophytes reveals candidate genes involved in infection.</title>
        <authorList>
            <person name="Martinez D.A."/>
            <person name="Oliver B.G."/>
            <person name="Graeser Y."/>
            <person name="Goldberg J.M."/>
            <person name="Li W."/>
            <person name="Martinez-Rossi N.M."/>
            <person name="Monod M."/>
            <person name="Shelest E."/>
            <person name="Barton R.C."/>
            <person name="Birch E."/>
            <person name="Brakhage A.A."/>
            <person name="Chen Z."/>
            <person name="Gurr S.J."/>
            <person name="Heiman D."/>
            <person name="Heitman J."/>
            <person name="Kosti I."/>
            <person name="Rossi A."/>
            <person name="Saif S."/>
            <person name="Samalova M."/>
            <person name="Saunders C.W."/>
            <person name="Shea T."/>
            <person name="Summerbell R.C."/>
            <person name="Xu J."/>
            <person name="Young S."/>
            <person name="Zeng Q."/>
            <person name="Birren B.W."/>
            <person name="Cuomo C.A."/>
            <person name="White T.C."/>
        </authorList>
    </citation>
    <scope>NUCLEOTIDE SEQUENCE [LARGE SCALE GENOMIC DNA]</scope>
    <source>
        <strain evidence="2">ATCC MYA-4604 / CBS 118893</strain>
    </source>
</reference>
<dbReference type="InterPro" id="IPR015943">
    <property type="entry name" value="WD40/YVTN_repeat-like_dom_sf"/>
</dbReference>
<dbReference type="InterPro" id="IPR036322">
    <property type="entry name" value="WD40_repeat_dom_sf"/>
</dbReference>
<dbReference type="AlphaFoldDB" id="E5R1X4"/>
<dbReference type="EMBL" id="DS989822">
    <property type="protein sequence ID" value="EFQ96967.1"/>
    <property type="molecule type" value="Genomic_DNA"/>
</dbReference>
<dbReference type="FunCoup" id="E5R1X4">
    <property type="interactions" value="19"/>
</dbReference>
<proteinExistence type="predicted"/>